<keyword evidence="3" id="KW-1185">Reference proteome</keyword>
<dbReference type="AlphaFoldDB" id="A0A0S4J5A9"/>
<reference evidence="3" key="1">
    <citation type="submission" date="2015-09" db="EMBL/GenBank/DDBJ databases">
        <authorList>
            <consortium name="Pathogen Informatics"/>
        </authorList>
    </citation>
    <scope>NUCLEOTIDE SEQUENCE [LARGE SCALE GENOMIC DNA]</scope>
    <source>
        <strain evidence="3">Lake Konstanz</strain>
    </source>
</reference>
<organism evidence="2 3">
    <name type="scientific">Bodo saltans</name>
    <name type="common">Flagellated protozoan</name>
    <dbReference type="NCBI Taxonomy" id="75058"/>
    <lineage>
        <taxon>Eukaryota</taxon>
        <taxon>Discoba</taxon>
        <taxon>Euglenozoa</taxon>
        <taxon>Kinetoplastea</taxon>
        <taxon>Metakinetoplastina</taxon>
        <taxon>Eubodonida</taxon>
        <taxon>Bodonidae</taxon>
        <taxon>Bodo</taxon>
    </lineage>
</organism>
<dbReference type="SUPFAM" id="SSF50969">
    <property type="entry name" value="YVTN repeat-like/Quinoprotein amine dehydrogenase"/>
    <property type="match status" value="1"/>
</dbReference>
<dbReference type="Proteomes" id="UP000051952">
    <property type="component" value="Unassembled WGS sequence"/>
</dbReference>
<sequence>MLFVNAVVAMDIPLIATGGKKVFVRTTYEKAIMQPNVVAMFVISVLLSSAMVVAASSTSTPFTTTENNHQLCHRLLSIHDGFASSTTWLTSWVPLDPSIVNITSTPVTITTTSIGSHQNNNDPSSSSSSSLTSSYTTITYDGEYLWCTSIDGRLVRMDESTLEQIEVFSGTSAAATPSATSAASDGGGGGGGPLRVPRGMNVIALGTDALWFTNGGSISWVSTTNGTLTTLPSALPACAATGIFHGSAYDGRKYIWTIGYDPCLVRVDVHTGEMIGIPVTSSSRCRSSGPRGGAAVYAYSGVVFDGRYVWLVPHDDISSVVVVSSDNGGGVEELNPLVRVDPITSEILEVPFPAFIRRRYLSSGRPFRRAIFKSPDSLYLLPFSALAIVKVNTTTLNMTAIAHFPRDVVVGTGHDDSSRKLHVNGAAFDGRHIWMGTITNFIICLDTTTDKMRAFSKNSAALGTQHQQQQQHDASAISSCTFTGSAVFCVTARGRVMKIAPPETSPLLLKSRRRYSIEVEEVDYAPPPRRAESQGKVSRETRSTKSLLRVRDNNNNVNTKKK</sequence>
<dbReference type="InterPro" id="IPR011044">
    <property type="entry name" value="Quino_amine_DH_bsu"/>
</dbReference>
<feature type="compositionally biased region" description="Low complexity" evidence="1">
    <location>
        <begin position="553"/>
        <end position="562"/>
    </location>
</feature>
<feature type="region of interest" description="Disordered" evidence="1">
    <location>
        <begin position="112"/>
        <end position="131"/>
    </location>
</feature>
<evidence type="ECO:0000313" key="3">
    <source>
        <dbReference type="Proteomes" id="UP000051952"/>
    </source>
</evidence>
<name>A0A0S4J5A9_BODSA</name>
<protein>
    <submittedName>
        <fullName evidence="2">Uncharacterized protein</fullName>
    </submittedName>
</protein>
<evidence type="ECO:0000256" key="1">
    <source>
        <dbReference type="SAM" id="MobiDB-lite"/>
    </source>
</evidence>
<dbReference type="VEuPathDB" id="TriTrypDB:BSAL_84835"/>
<accession>A0A0S4J5A9</accession>
<proteinExistence type="predicted"/>
<dbReference type="EMBL" id="CYKH01000989">
    <property type="protein sequence ID" value="CUG75982.1"/>
    <property type="molecule type" value="Genomic_DNA"/>
</dbReference>
<feature type="region of interest" description="Disordered" evidence="1">
    <location>
        <begin position="520"/>
        <end position="562"/>
    </location>
</feature>
<feature type="compositionally biased region" description="Basic and acidic residues" evidence="1">
    <location>
        <begin position="529"/>
        <end position="543"/>
    </location>
</feature>
<evidence type="ECO:0000313" key="2">
    <source>
        <dbReference type="EMBL" id="CUG75982.1"/>
    </source>
</evidence>
<gene>
    <name evidence="2" type="ORF">BSAL_84835</name>
</gene>